<sequence>MTTSWTSRILPRTRLLRNTPVRRTPPSDICSSFLVSSTCLSQSARHSWSHRRVYPKQYLSQTLLVDELRPRPPPTYPGFVRSLYSIQIRSLLDGETREIIQKSMELIGSTKIRELDERWSKGTTTLVVDDEDGDIQLSMYPTFARSLSRKVTKTPMLSREIAEKGTKFVGSSKLAELDER</sequence>
<evidence type="ECO:0000313" key="1">
    <source>
        <dbReference type="EMBL" id="KAK9198565.1"/>
    </source>
</evidence>
<evidence type="ECO:0000313" key="2">
    <source>
        <dbReference type="Proteomes" id="UP001428341"/>
    </source>
</evidence>
<proteinExistence type="predicted"/>
<accession>A0AAP0M9B7</accession>
<name>A0AAP0M9B7_9ROSI</name>
<organism evidence="1 2">
    <name type="scientific">Citrus x changshan-huyou</name>
    <dbReference type="NCBI Taxonomy" id="2935761"/>
    <lineage>
        <taxon>Eukaryota</taxon>
        <taxon>Viridiplantae</taxon>
        <taxon>Streptophyta</taxon>
        <taxon>Embryophyta</taxon>
        <taxon>Tracheophyta</taxon>
        <taxon>Spermatophyta</taxon>
        <taxon>Magnoliopsida</taxon>
        <taxon>eudicotyledons</taxon>
        <taxon>Gunneridae</taxon>
        <taxon>Pentapetalae</taxon>
        <taxon>rosids</taxon>
        <taxon>malvids</taxon>
        <taxon>Sapindales</taxon>
        <taxon>Rutaceae</taxon>
        <taxon>Aurantioideae</taxon>
        <taxon>Citrus</taxon>
    </lineage>
</organism>
<dbReference type="EMBL" id="JBCGBO010000005">
    <property type="protein sequence ID" value="KAK9198565.1"/>
    <property type="molecule type" value="Genomic_DNA"/>
</dbReference>
<dbReference type="Proteomes" id="UP001428341">
    <property type="component" value="Unassembled WGS sequence"/>
</dbReference>
<reference evidence="1 2" key="1">
    <citation type="submission" date="2024-05" db="EMBL/GenBank/DDBJ databases">
        <title>Haplotype-resolved chromosome-level genome assembly of Huyou (Citrus changshanensis).</title>
        <authorList>
            <person name="Miao C."/>
            <person name="Chen W."/>
            <person name="Wu Y."/>
            <person name="Wang L."/>
            <person name="Zhao S."/>
            <person name="Grierson D."/>
            <person name="Xu C."/>
            <person name="Chen K."/>
        </authorList>
    </citation>
    <scope>NUCLEOTIDE SEQUENCE [LARGE SCALE GENOMIC DNA]</scope>
    <source>
        <strain evidence="1">01-14</strain>
        <tissue evidence="1">Leaf</tissue>
    </source>
</reference>
<keyword evidence="2" id="KW-1185">Reference proteome</keyword>
<gene>
    <name evidence="1" type="ORF">WN944_013750</name>
</gene>
<comment type="caution">
    <text evidence="1">The sequence shown here is derived from an EMBL/GenBank/DDBJ whole genome shotgun (WGS) entry which is preliminary data.</text>
</comment>
<protein>
    <submittedName>
        <fullName evidence="1">Uncharacterized protein</fullName>
    </submittedName>
</protein>
<dbReference type="AlphaFoldDB" id="A0AAP0M9B7"/>